<keyword evidence="2" id="KW-1185">Reference proteome</keyword>
<dbReference type="SUPFAM" id="SSF54909">
    <property type="entry name" value="Dimeric alpha+beta barrel"/>
    <property type="match status" value="1"/>
</dbReference>
<evidence type="ECO:0000313" key="1">
    <source>
        <dbReference type="EMBL" id="RQH55526.1"/>
    </source>
</evidence>
<proteinExistence type="predicted"/>
<dbReference type="NCBIfam" id="TIGR03792">
    <property type="entry name" value="TIGR03792 family protein"/>
    <property type="match status" value="1"/>
</dbReference>
<accession>A0A3N6P2Z9</accession>
<protein>
    <submittedName>
        <fullName evidence="1">TIGR03792 family protein</fullName>
    </submittedName>
</protein>
<dbReference type="InterPro" id="IPR011008">
    <property type="entry name" value="Dimeric_a/b-barrel"/>
</dbReference>
<comment type="caution">
    <text evidence="1">The sequence shown here is derived from an EMBL/GenBank/DDBJ whole genome shotgun (WGS) entry which is preliminary data.</text>
</comment>
<organism evidence="1 2">
    <name type="scientific">Okeania hirsuta</name>
    <dbReference type="NCBI Taxonomy" id="1458930"/>
    <lineage>
        <taxon>Bacteria</taxon>
        <taxon>Bacillati</taxon>
        <taxon>Cyanobacteriota</taxon>
        <taxon>Cyanophyceae</taxon>
        <taxon>Oscillatoriophycideae</taxon>
        <taxon>Oscillatoriales</taxon>
        <taxon>Microcoleaceae</taxon>
        <taxon>Okeania</taxon>
    </lineage>
</organism>
<reference evidence="1 2" key="1">
    <citation type="journal article" date="2018" name="ACS Chem. Biol.">
        <title>Ketoreductase domain dysfunction expands chemodiversity: malyngamide biosynthesis in the cyanobacterium Okeania hirsuta.</title>
        <authorList>
            <person name="Moss N.A."/>
            <person name="Leao T."/>
            <person name="Rankin M."/>
            <person name="McCullough T.M."/>
            <person name="Qu P."/>
            <person name="Korobeynikov A."/>
            <person name="Smith J.L."/>
            <person name="Gerwick L."/>
            <person name="Gerwick W.H."/>
        </authorList>
    </citation>
    <scope>NUCLEOTIDE SEQUENCE [LARGE SCALE GENOMIC DNA]</scope>
    <source>
        <strain evidence="1 2">PAB10Feb10-1</strain>
    </source>
</reference>
<dbReference type="Proteomes" id="UP000269154">
    <property type="component" value="Unassembled WGS sequence"/>
</dbReference>
<dbReference type="OrthoDB" id="531457at2"/>
<name>A0A3N6P2Z9_9CYAN</name>
<evidence type="ECO:0000313" key="2">
    <source>
        <dbReference type="Proteomes" id="UP000269154"/>
    </source>
</evidence>
<dbReference type="Gene3D" id="3.30.70.100">
    <property type="match status" value="1"/>
</dbReference>
<dbReference type="InterPro" id="IPR022512">
    <property type="entry name" value="CHP03792"/>
</dbReference>
<gene>
    <name evidence="1" type="ORF">D5R40_01785</name>
</gene>
<sequence>MIIEWLQFKIEDSLKEEFLQKDREIWTSFLALQMGFLKKEVWLDSYRGNEVIIVVYWESREQWKSISQVLLEETESKFREGLGMENYSLLDCREYEVDATYPQGPHSFSV</sequence>
<dbReference type="AlphaFoldDB" id="A0A3N6P2Z9"/>
<dbReference type="RefSeq" id="WP_124144478.1">
    <property type="nucleotide sequence ID" value="NZ_CAWOKI010000022.1"/>
</dbReference>
<dbReference type="EMBL" id="RCBY01000005">
    <property type="protein sequence ID" value="RQH55526.1"/>
    <property type="molecule type" value="Genomic_DNA"/>
</dbReference>